<keyword evidence="2" id="KW-1185">Reference proteome</keyword>
<evidence type="ECO:0000313" key="2">
    <source>
        <dbReference type="Proteomes" id="UP001157961"/>
    </source>
</evidence>
<proteinExistence type="predicted"/>
<dbReference type="EMBL" id="FXTY01000001">
    <property type="protein sequence ID" value="SMP01612.1"/>
    <property type="molecule type" value="Genomic_DNA"/>
</dbReference>
<evidence type="ECO:0000313" key="1">
    <source>
        <dbReference type="EMBL" id="SMP01612.1"/>
    </source>
</evidence>
<sequence>MGLDAMHAALFRGDNVRKYSCRHMGHRIASLWIMLGLLKPVIGSCVAGDMTASKFYDMVRARCDVGRYQKEMLDTVFVDGRPWLIARYCSAVLARRRGPNLRKALKAARAKLGG</sequence>
<dbReference type="Proteomes" id="UP001157961">
    <property type="component" value="Unassembled WGS sequence"/>
</dbReference>
<organism evidence="1 2">
    <name type="scientific">Shimia sagamensis</name>
    <dbReference type="NCBI Taxonomy" id="1566352"/>
    <lineage>
        <taxon>Bacteria</taxon>
        <taxon>Pseudomonadati</taxon>
        <taxon>Pseudomonadota</taxon>
        <taxon>Alphaproteobacteria</taxon>
        <taxon>Rhodobacterales</taxon>
        <taxon>Roseobacteraceae</taxon>
    </lineage>
</organism>
<gene>
    <name evidence="1" type="ORF">SAMN06265373_101149</name>
</gene>
<comment type="caution">
    <text evidence="1">The sequence shown here is derived from an EMBL/GenBank/DDBJ whole genome shotgun (WGS) entry which is preliminary data.</text>
</comment>
<accession>A0ABY1N6S2</accession>
<dbReference type="RefSeq" id="WP_283424031.1">
    <property type="nucleotide sequence ID" value="NZ_FXTY01000001.1"/>
</dbReference>
<protein>
    <submittedName>
        <fullName evidence="1">Uncharacterized protein</fullName>
    </submittedName>
</protein>
<name>A0ABY1N6S2_9RHOB</name>
<reference evidence="1 2" key="1">
    <citation type="submission" date="2017-05" db="EMBL/GenBank/DDBJ databases">
        <authorList>
            <person name="Varghese N."/>
            <person name="Submissions S."/>
        </authorList>
    </citation>
    <scope>NUCLEOTIDE SEQUENCE [LARGE SCALE GENOMIC DNA]</scope>
    <source>
        <strain evidence="1 2">DSM 29734</strain>
    </source>
</reference>